<gene>
    <name evidence="1" type="ORF">AVEN_116853_1</name>
</gene>
<evidence type="ECO:0000313" key="2">
    <source>
        <dbReference type="Proteomes" id="UP000499080"/>
    </source>
</evidence>
<keyword evidence="2" id="KW-1185">Reference proteome</keyword>
<dbReference type="Proteomes" id="UP000499080">
    <property type="component" value="Unassembled WGS sequence"/>
</dbReference>
<organism evidence="1 2">
    <name type="scientific">Araneus ventricosus</name>
    <name type="common">Orbweaver spider</name>
    <name type="synonym">Epeira ventricosa</name>
    <dbReference type="NCBI Taxonomy" id="182803"/>
    <lineage>
        <taxon>Eukaryota</taxon>
        <taxon>Metazoa</taxon>
        <taxon>Ecdysozoa</taxon>
        <taxon>Arthropoda</taxon>
        <taxon>Chelicerata</taxon>
        <taxon>Arachnida</taxon>
        <taxon>Araneae</taxon>
        <taxon>Araneomorphae</taxon>
        <taxon>Entelegynae</taxon>
        <taxon>Araneoidea</taxon>
        <taxon>Araneidae</taxon>
        <taxon>Araneus</taxon>
    </lineage>
</organism>
<sequence>MILTDFLPQFYQGRVCKYAAGLGISKRSVCSFSRSHGQHPCVETQFQIRRVLGLLHAKSYIGLKCLPVSVVRKCQLSCRPRRNVYVTKLNSYLQFVVSCTQRRWLDKFCSFRSPHACDYQVWR</sequence>
<evidence type="ECO:0000313" key="1">
    <source>
        <dbReference type="EMBL" id="GBM47947.1"/>
    </source>
</evidence>
<comment type="caution">
    <text evidence="1">The sequence shown here is derived from an EMBL/GenBank/DDBJ whole genome shotgun (WGS) entry which is preliminary data.</text>
</comment>
<dbReference type="AlphaFoldDB" id="A0A4Y2G3Z4"/>
<proteinExistence type="predicted"/>
<accession>A0A4Y2G3Z4</accession>
<reference evidence="1 2" key="1">
    <citation type="journal article" date="2019" name="Sci. Rep.">
        <title>Orb-weaving spider Araneus ventricosus genome elucidates the spidroin gene catalogue.</title>
        <authorList>
            <person name="Kono N."/>
            <person name="Nakamura H."/>
            <person name="Ohtoshi R."/>
            <person name="Moran D.A.P."/>
            <person name="Shinohara A."/>
            <person name="Yoshida Y."/>
            <person name="Fujiwara M."/>
            <person name="Mori M."/>
            <person name="Tomita M."/>
            <person name="Arakawa K."/>
        </authorList>
    </citation>
    <scope>NUCLEOTIDE SEQUENCE [LARGE SCALE GENOMIC DNA]</scope>
</reference>
<name>A0A4Y2G3Z4_ARAVE</name>
<protein>
    <submittedName>
        <fullName evidence="1">Uncharacterized protein</fullName>
    </submittedName>
</protein>
<dbReference type="EMBL" id="BGPR01098112">
    <property type="protein sequence ID" value="GBM47947.1"/>
    <property type="molecule type" value="Genomic_DNA"/>
</dbReference>